<comment type="caution">
    <text evidence="8">The sequence shown here is derived from an EMBL/GenBank/DDBJ whole genome shotgun (WGS) entry which is preliminary data.</text>
</comment>
<accession>A0A317NSD3</accession>
<name>A0A317NSD3_9NOCA</name>
<dbReference type="GO" id="GO:0016747">
    <property type="term" value="F:acyltransferase activity, transferring groups other than amino-acyl groups"/>
    <property type="evidence" value="ECO:0007669"/>
    <property type="project" value="InterPro"/>
</dbReference>
<dbReference type="EMBL" id="QGTL01000003">
    <property type="protein sequence ID" value="PWV78005.1"/>
    <property type="molecule type" value="Genomic_DNA"/>
</dbReference>
<dbReference type="Proteomes" id="UP000246410">
    <property type="component" value="Unassembled WGS sequence"/>
</dbReference>
<dbReference type="PANTHER" id="PTHR36449:SF1">
    <property type="entry name" value="ACETYLTRANSFERASE"/>
    <property type="match status" value="1"/>
</dbReference>
<evidence type="ECO:0000256" key="1">
    <source>
        <dbReference type="ARBA" id="ARBA00022491"/>
    </source>
</evidence>
<gene>
    <name evidence="8" type="ORF">DFR69_103611</name>
</gene>
<keyword evidence="9" id="KW-1185">Reference proteome</keyword>
<evidence type="ECO:0000256" key="2">
    <source>
        <dbReference type="ARBA" id="ARBA00022649"/>
    </source>
</evidence>
<dbReference type="Gene3D" id="3.40.630.30">
    <property type="match status" value="1"/>
</dbReference>
<feature type="domain" description="N-acetyltransferase" evidence="7">
    <location>
        <begin position="44"/>
        <end position="145"/>
    </location>
</feature>
<evidence type="ECO:0000256" key="5">
    <source>
        <dbReference type="ARBA" id="ARBA00049880"/>
    </source>
</evidence>
<dbReference type="InterPro" id="IPR000182">
    <property type="entry name" value="GNAT_dom"/>
</dbReference>
<keyword evidence="1" id="KW-0678">Repressor</keyword>
<proteinExistence type="predicted"/>
<keyword evidence="2" id="KW-1277">Toxin-antitoxin system</keyword>
<dbReference type="PANTHER" id="PTHR36449">
    <property type="entry name" value="ACETYLTRANSFERASE-RELATED"/>
    <property type="match status" value="1"/>
</dbReference>
<dbReference type="Pfam" id="PF13508">
    <property type="entry name" value="Acetyltransf_7"/>
    <property type="match status" value="1"/>
</dbReference>
<organism evidence="8 9">
    <name type="scientific">Nocardia neocaledoniensis</name>
    <dbReference type="NCBI Taxonomy" id="236511"/>
    <lineage>
        <taxon>Bacteria</taxon>
        <taxon>Bacillati</taxon>
        <taxon>Actinomycetota</taxon>
        <taxon>Actinomycetes</taxon>
        <taxon>Mycobacteriales</taxon>
        <taxon>Nocardiaceae</taxon>
        <taxon>Nocardia</taxon>
    </lineage>
</organism>
<protein>
    <submittedName>
        <fullName evidence="8">Acetyltransferase (GNAT) family protein</fullName>
    </submittedName>
</protein>
<dbReference type="InterPro" id="IPR016181">
    <property type="entry name" value="Acyl_CoA_acyltransferase"/>
</dbReference>
<dbReference type="AlphaFoldDB" id="A0A317NSD3"/>
<sequence length="187" mass="20534">MTWISTAITVDHKLSEFDCGKPVLDEWLQRMALQAEQRWTSRTYVWVTEDDPTVRAYYAIAPTQVERDVDGLSQKLSSGLKVVPAFLLAKFALDRSLHGQGLGEQLLVDAVSKILGAAQTTGGRLIVVDAIDESAAAFYSRFGFVRVTNTENRLVMKTSTALSACDKPGPIRRTGEHPRSGLLAGRP</sequence>
<evidence type="ECO:0000256" key="4">
    <source>
        <dbReference type="ARBA" id="ARBA00023315"/>
    </source>
</evidence>
<evidence type="ECO:0000313" key="8">
    <source>
        <dbReference type="EMBL" id="PWV78005.1"/>
    </source>
</evidence>
<evidence type="ECO:0000259" key="7">
    <source>
        <dbReference type="Pfam" id="PF13508"/>
    </source>
</evidence>
<evidence type="ECO:0000256" key="6">
    <source>
        <dbReference type="SAM" id="MobiDB-lite"/>
    </source>
</evidence>
<keyword evidence="4" id="KW-0012">Acyltransferase</keyword>
<evidence type="ECO:0000313" key="9">
    <source>
        <dbReference type="Proteomes" id="UP000246410"/>
    </source>
</evidence>
<dbReference type="RefSeq" id="WP_244198200.1">
    <property type="nucleotide sequence ID" value="NZ_QGTL01000003.1"/>
</dbReference>
<evidence type="ECO:0000256" key="3">
    <source>
        <dbReference type="ARBA" id="ARBA00022679"/>
    </source>
</evidence>
<reference evidence="8 9" key="1">
    <citation type="submission" date="2018-05" db="EMBL/GenBank/DDBJ databases">
        <title>Genomic Encyclopedia of Type Strains, Phase IV (KMG-IV): sequencing the most valuable type-strain genomes for metagenomic binning, comparative biology and taxonomic classification.</title>
        <authorList>
            <person name="Goeker M."/>
        </authorList>
    </citation>
    <scope>NUCLEOTIDE SEQUENCE [LARGE SCALE GENOMIC DNA]</scope>
    <source>
        <strain evidence="8 9">DSM 44717</strain>
    </source>
</reference>
<dbReference type="SUPFAM" id="SSF55729">
    <property type="entry name" value="Acyl-CoA N-acyltransferases (Nat)"/>
    <property type="match status" value="1"/>
</dbReference>
<feature type="region of interest" description="Disordered" evidence="6">
    <location>
        <begin position="166"/>
        <end position="187"/>
    </location>
</feature>
<keyword evidence="3 8" id="KW-0808">Transferase</keyword>
<comment type="catalytic activity">
    <reaction evidence="5">
        <text>glycyl-tRNA(Gly) + acetyl-CoA = N-acetylglycyl-tRNA(Gly) + CoA + H(+)</text>
        <dbReference type="Rhea" id="RHEA:81867"/>
        <dbReference type="Rhea" id="RHEA-COMP:9683"/>
        <dbReference type="Rhea" id="RHEA-COMP:19766"/>
        <dbReference type="ChEBI" id="CHEBI:15378"/>
        <dbReference type="ChEBI" id="CHEBI:57287"/>
        <dbReference type="ChEBI" id="CHEBI:57288"/>
        <dbReference type="ChEBI" id="CHEBI:78522"/>
        <dbReference type="ChEBI" id="CHEBI:232036"/>
    </reaction>
</comment>